<comment type="function">
    <text evidence="11">Fluoride-specific ion channel. Important for reducing fluoride concentration in the cell, thus reducing its toxicity.</text>
</comment>
<keyword evidence="11" id="KW-0479">Metal-binding</keyword>
<dbReference type="AlphaFoldDB" id="A0A6M5YRY1"/>
<evidence type="ECO:0000256" key="9">
    <source>
        <dbReference type="ARBA" id="ARBA00035120"/>
    </source>
</evidence>
<keyword evidence="5 11" id="KW-1133">Transmembrane helix</keyword>
<comment type="catalytic activity">
    <reaction evidence="10">
        <text>fluoride(in) = fluoride(out)</text>
        <dbReference type="Rhea" id="RHEA:76159"/>
        <dbReference type="ChEBI" id="CHEBI:17051"/>
    </reaction>
    <physiologicalReaction direction="left-to-right" evidence="10">
        <dbReference type="Rhea" id="RHEA:76160"/>
    </physiologicalReaction>
</comment>
<keyword evidence="11" id="KW-0813">Transport</keyword>
<feature type="binding site" evidence="11">
    <location>
        <position position="90"/>
    </location>
    <ligand>
        <name>Na(+)</name>
        <dbReference type="ChEBI" id="CHEBI:29101"/>
        <note>structural</note>
    </ligand>
</feature>
<protein>
    <recommendedName>
        <fullName evidence="11">Fluoride-specific ion channel FluC</fullName>
    </recommendedName>
</protein>
<evidence type="ECO:0000256" key="8">
    <source>
        <dbReference type="ARBA" id="ARBA00023303"/>
    </source>
</evidence>
<dbReference type="EMBL" id="CP053452">
    <property type="protein sequence ID" value="QJW96021.1"/>
    <property type="molecule type" value="Genomic_DNA"/>
</dbReference>
<keyword evidence="4 11" id="KW-0812">Transmembrane</keyword>
<dbReference type="PANTHER" id="PTHR28259:SF1">
    <property type="entry name" value="FLUORIDE EXPORT PROTEIN 1-RELATED"/>
    <property type="match status" value="1"/>
</dbReference>
<dbReference type="PANTHER" id="PTHR28259">
    <property type="entry name" value="FLUORIDE EXPORT PROTEIN 1-RELATED"/>
    <property type="match status" value="1"/>
</dbReference>
<gene>
    <name evidence="11" type="primary">fluC</name>
    <name evidence="11" type="synonym">crcB</name>
    <name evidence="12" type="ORF">FTUN_3575</name>
</gene>
<evidence type="ECO:0000256" key="7">
    <source>
        <dbReference type="ARBA" id="ARBA00023136"/>
    </source>
</evidence>
<keyword evidence="11" id="KW-0915">Sodium</keyword>
<evidence type="ECO:0000256" key="6">
    <source>
        <dbReference type="ARBA" id="ARBA00023065"/>
    </source>
</evidence>
<keyword evidence="3" id="KW-0997">Cell inner membrane</keyword>
<dbReference type="Proteomes" id="UP000503447">
    <property type="component" value="Chromosome"/>
</dbReference>
<organism evidence="12 13">
    <name type="scientific">Frigoriglobus tundricola</name>
    <dbReference type="NCBI Taxonomy" id="2774151"/>
    <lineage>
        <taxon>Bacteria</taxon>
        <taxon>Pseudomonadati</taxon>
        <taxon>Planctomycetota</taxon>
        <taxon>Planctomycetia</taxon>
        <taxon>Gemmatales</taxon>
        <taxon>Gemmataceae</taxon>
        <taxon>Frigoriglobus</taxon>
    </lineage>
</organism>
<keyword evidence="13" id="KW-1185">Reference proteome</keyword>
<reference evidence="13" key="1">
    <citation type="submission" date="2020-05" db="EMBL/GenBank/DDBJ databases">
        <title>Frigoriglobus tundricola gen. nov., sp. nov., a psychrotolerant cellulolytic planctomycete of the family Gemmataceae with two divergent copies of 16S rRNA gene.</title>
        <authorList>
            <person name="Kulichevskaya I.S."/>
            <person name="Ivanova A.A."/>
            <person name="Naumoff D.G."/>
            <person name="Beletsky A.V."/>
            <person name="Rijpstra W.I.C."/>
            <person name="Sinninghe Damste J.S."/>
            <person name="Mardanov A.V."/>
            <person name="Ravin N.V."/>
            <person name="Dedysh S.N."/>
        </authorList>
    </citation>
    <scope>NUCLEOTIDE SEQUENCE [LARGE SCALE GENOMIC DNA]</scope>
    <source>
        <strain evidence="13">PL17</strain>
    </source>
</reference>
<dbReference type="RefSeq" id="WP_171471678.1">
    <property type="nucleotide sequence ID" value="NZ_CP053452.2"/>
</dbReference>
<keyword evidence="6 11" id="KW-0406">Ion transport</keyword>
<keyword evidence="2 11" id="KW-1003">Cell membrane</keyword>
<keyword evidence="8 11" id="KW-0407">Ion channel</keyword>
<comment type="subcellular location">
    <subcellularLocation>
        <location evidence="1 11">Cell membrane</location>
        <topology evidence="1 11">Multi-pass membrane protein</topology>
    </subcellularLocation>
</comment>
<evidence type="ECO:0000256" key="1">
    <source>
        <dbReference type="ARBA" id="ARBA00004651"/>
    </source>
</evidence>
<dbReference type="GO" id="GO:0140114">
    <property type="term" value="P:cellular detoxification of fluoride"/>
    <property type="evidence" value="ECO:0007669"/>
    <property type="project" value="UniProtKB-UniRule"/>
</dbReference>
<dbReference type="GO" id="GO:0005886">
    <property type="term" value="C:plasma membrane"/>
    <property type="evidence" value="ECO:0007669"/>
    <property type="project" value="UniProtKB-SubCell"/>
</dbReference>
<proteinExistence type="inferred from homology"/>
<evidence type="ECO:0000256" key="2">
    <source>
        <dbReference type="ARBA" id="ARBA00022475"/>
    </source>
</evidence>
<evidence type="ECO:0000256" key="5">
    <source>
        <dbReference type="ARBA" id="ARBA00022989"/>
    </source>
</evidence>
<comment type="activity regulation">
    <text evidence="11">Na(+) is not transported, but it plays an essential structural role and its presence is essential for fluoride channel function.</text>
</comment>
<feature type="transmembrane region" description="Helical" evidence="11">
    <location>
        <begin position="112"/>
        <end position="133"/>
    </location>
</feature>
<evidence type="ECO:0000256" key="10">
    <source>
        <dbReference type="ARBA" id="ARBA00035585"/>
    </source>
</evidence>
<dbReference type="KEGG" id="ftj:FTUN_3575"/>
<dbReference type="NCBIfam" id="TIGR00494">
    <property type="entry name" value="crcB"/>
    <property type="match status" value="1"/>
</dbReference>
<evidence type="ECO:0000256" key="3">
    <source>
        <dbReference type="ARBA" id="ARBA00022519"/>
    </source>
</evidence>
<accession>A0A6M5YRY1</accession>
<name>A0A6M5YRY1_9BACT</name>
<feature type="binding site" evidence="11">
    <location>
        <position position="93"/>
    </location>
    <ligand>
        <name>Na(+)</name>
        <dbReference type="ChEBI" id="CHEBI:29101"/>
        <note>structural</note>
    </ligand>
</feature>
<evidence type="ECO:0000313" key="12">
    <source>
        <dbReference type="EMBL" id="QJW96021.1"/>
    </source>
</evidence>
<sequence length="137" mass="14891">MPDWLVSFVTHPATIVMVGGGAGANARYWFGRAVAEWQLRNFERVAFPWATFLINVSGSIVLGFAAALFLRHPDESRRVWYLLLGTGFCGGFTTFSTFSYETVKLMQDGQMGTALAYVFGSVAVGVVGLWAALKLAG</sequence>
<evidence type="ECO:0000256" key="11">
    <source>
        <dbReference type="HAMAP-Rule" id="MF_00454"/>
    </source>
</evidence>
<dbReference type="GO" id="GO:0062054">
    <property type="term" value="F:fluoride channel activity"/>
    <property type="evidence" value="ECO:0007669"/>
    <property type="project" value="UniProtKB-UniRule"/>
</dbReference>
<keyword evidence="7 11" id="KW-0472">Membrane</keyword>
<feature type="transmembrane region" description="Helical" evidence="11">
    <location>
        <begin position="79"/>
        <end position="100"/>
    </location>
</feature>
<dbReference type="Pfam" id="PF02537">
    <property type="entry name" value="CRCB"/>
    <property type="match status" value="1"/>
</dbReference>
<evidence type="ECO:0000256" key="4">
    <source>
        <dbReference type="ARBA" id="ARBA00022692"/>
    </source>
</evidence>
<feature type="transmembrane region" description="Helical" evidence="11">
    <location>
        <begin position="46"/>
        <end position="70"/>
    </location>
</feature>
<dbReference type="InterPro" id="IPR003691">
    <property type="entry name" value="FluC"/>
</dbReference>
<evidence type="ECO:0000313" key="13">
    <source>
        <dbReference type="Proteomes" id="UP000503447"/>
    </source>
</evidence>
<comment type="similarity">
    <text evidence="9 11">Belongs to the fluoride channel Fluc/FEX (TC 1.A.43) family.</text>
</comment>
<dbReference type="GO" id="GO:0046872">
    <property type="term" value="F:metal ion binding"/>
    <property type="evidence" value="ECO:0007669"/>
    <property type="project" value="UniProtKB-KW"/>
</dbReference>
<dbReference type="HAMAP" id="MF_00454">
    <property type="entry name" value="FluC"/>
    <property type="match status" value="1"/>
</dbReference>